<dbReference type="GO" id="GO:0005886">
    <property type="term" value="C:plasma membrane"/>
    <property type="evidence" value="ECO:0007669"/>
    <property type="project" value="UniProtKB-SubCell"/>
</dbReference>
<evidence type="ECO:0000256" key="5">
    <source>
        <dbReference type="ARBA" id="ARBA00022670"/>
    </source>
</evidence>
<keyword evidence="8 10" id="KW-1133">Transmembrane helix</keyword>
<accession>A0A9D9HVI5</accession>
<feature type="transmembrane region" description="Helical" evidence="10">
    <location>
        <begin position="170"/>
        <end position="192"/>
    </location>
</feature>
<evidence type="ECO:0000256" key="10">
    <source>
        <dbReference type="SAM" id="Phobius"/>
    </source>
</evidence>
<reference evidence="11" key="1">
    <citation type="submission" date="2020-10" db="EMBL/GenBank/DDBJ databases">
        <authorList>
            <person name="Gilroy R."/>
        </authorList>
    </citation>
    <scope>NUCLEOTIDE SEQUENCE</scope>
    <source>
        <strain evidence="11">G3-3990</strain>
    </source>
</reference>
<organism evidence="11 12">
    <name type="scientific">Candidatus Gallipaludibacter merdavium</name>
    <dbReference type="NCBI Taxonomy" id="2840839"/>
    <lineage>
        <taxon>Bacteria</taxon>
        <taxon>Pseudomonadati</taxon>
        <taxon>Bacteroidota</taxon>
        <taxon>Bacteroidia</taxon>
        <taxon>Bacteroidales</taxon>
        <taxon>Candidatus Gallipaludibacter</taxon>
    </lineage>
</organism>
<keyword evidence="6 10" id="KW-0812">Transmembrane</keyword>
<comment type="caution">
    <text evidence="11">The sequence shown here is derived from an EMBL/GenBank/DDBJ whole genome shotgun (WGS) entry which is preliminary data.</text>
</comment>
<comment type="subcellular location">
    <subcellularLocation>
        <location evidence="1">Cell membrane</location>
        <topology evidence="1">Multi-pass membrane protein</topology>
    </subcellularLocation>
</comment>
<evidence type="ECO:0000256" key="2">
    <source>
        <dbReference type="ARBA" id="ARBA00009165"/>
    </source>
</evidence>
<evidence type="ECO:0000313" key="12">
    <source>
        <dbReference type="Proteomes" id="UP000823641"/>
    </source>
</evidence>
<feature type="transmembrane region" description="Helical" evidence="10">
    <location>
        <begin position="6"/>
        <end position="23"/>
    </location>
</feature>
<evidence type="ECO:0000256" key="7">
    <source>
        <dbReference type="ARBA" id="ARBA00022801"/>
    </source>
</evidence>
<dbReference type="AlphaFoldDB" id="A0A9D9HVI5"/>
<keyword evidence="11" id="KW-0482">Metalloprotease</keyword>
<dbReference type="EMBL" id="JADIMG010000097">
    <property type="protein sequence ID" value="MBO8460733.1"/>
    <property type="molecule type" value="Genomic_DNA"/>
</dbReference>
<gene>
    <name evidence="11" type="ORF">IAA73_10470</name>
</gene>
<dbReference type="Proteomes" id="UP000823641">
    <property type="component" value="Unassembled WGS sequence"/>
</dbReference>
<dbReference type="InterPro" id="IPR023596">
    <property type="entry name" value="Peptidase_PrsW_arch/bac"/>
</dbReference>
<evidence type="ECO:0000256" key="8">
    <source>
        <dbReference type="ARBA" id="ARBA00022989"/>
    </source>
</evidence>
<evidence type="ECO:0000256" key="9">
    <source>
        <dbReference type="ARBA" id="ARBA00023136"/>
    </source>
</evidence>
<feature type="transmembrane region" description="Helical" evidence="10">
    <location>
        <begin position="139"/>
        <end position="158"/>
    </location>
</feature>
<evidence type="ECO:0000256" key="3">
    <source>
        <dbReference type="ARBA" id="ARBA00018997"/>
    </source>
</evidence>
<feature type="transmembrane region" description="Helical" evidence="10">
    <location>
        <begin position="198"/>
        <end position="220"/>
    </location>
</feature>
<comment type="similarity">
    <text evidence="2">Belongs to the protease PrsW family.</text>
</comment>
<reference evidence="11" key="2">
    <citation type="journal article" date="2021" name="PeerJ">
        <title>Extensive microbial diversity within the chicken gut microbiome revealed by metagenomics and culture.</title>
        <authorList>
            <person name="Gilroy R."/>
            <person name="Ravi A."/>
            <person name="Getino M."/>
            <person name="Pursley I."/>
            <person name="Horton D.L."/>
            <person name="Alikhan N.F."/>
            <person name="Baker D."/>
            <person name="Gharbi K."/>
            <person name="Hall N."/>
            <person name="Watson M."/>
            <person name="Adriaenssens E.M."/>
            <person name="Foster-Nyarko E."/>
            <person name="Jarju S."/>
            <person name="Secka A."/>
            <person name="Antonio M."/>
            <person name="Oren A."/>
            <person name="Chaudhuri R.R."/>
            <person name="La Ragione R."/>
            <person name="Hildebrand F."/>
            <person name="Pallen M.J."/>
        </authorList>
    </citation>
    <scope>NUCLEOTIDE SEQUENCE</scope>
    <source>
        <strain evidence="11">G3-3990</strain>
    </source>
</reference>
<evidence type="ECO:0000256" key="6">
    <source>
        <dbReference type="ARBA" id="ARBA00022692"/>
    </source>
</evidence>
<name>A0A9D9HVI5_9BACT</name>
<sequence>MNYELTILLLAIVPALLLWVYIYGRDRKKEPVRLLLKALLYGVLAVPLVFAIHFLLAWLGIDVQSNVFLRAFVSAALIEEGCKFYLLRKLIWRNPAFDERFDGIVYSVYVSLGFAIVENLLYLFVYTPETAFATGIQRALWAVPAHFLFAVIMGYYLSWAKFNPEYRNGFLFLSLFLAVLAHGGYDLLLMLAEVISTFSSALSGLIMIGFYVFDFMLWRIGLKRINRQQRIDELNNMKF</sequence>
<evidence type="ECO:0000256" key="4">
    <source>
        <dbReference type="ARBA" id="ARBA00022475"/>
    </source>
</evidence>
<dbReference type="PIRSF" id="PIRSF016933">
    <property type="entry name" value="PrsW"/>
    <property type="match status" value="1"/>
</dbReference>
<dbReference type="InterPro" id="IPR026898">
    <property type="entry name" value="PrsW"/>
</dbReference>
<keyword evidence="5" id="KW-0645">Protease</keyword>
<feature type="transmembrane region" description="Helical" evidence="10">
    <location>
        <begin position="35"/>
        <end position="61"/>
    </location>
</feature>
<protein>
    <recommendedName>
        <fullName evidence="3">Protease PrsW</fullName>
    </recommendedName>
</protein>
<dbReference type="GO" id="GO:0006508">
    <property type="term" value="P:proteolysis"/>
    <property type="evidence" value="ECO:0007669"/>
    <property type="project" value="UniProtKB-KW"/>
</dbReference>
<evidence type="ECO:0000313" key="11">
    <source>
        <dbReference type="EMBL" id="MBO8460733.1"/>
    </source>
</evidence>
<proteinExistence type="inferred from homology"/>
<keyword evidence="7" id="KW-0378">Hydrolase</keyword>
<dbReference type="PANTHER" id="PTHR36844:SF1">
    <property type="entry name" value="PROTEASE PRSW"/>
    <property type="match status" value="1"/>
</dbReference>
<dbReference type="Pfam" id="PF13367">
    <property type="entry name" value="PrsW-protease"/>
    <property type="match status" value="1"/>
</dbReference>
<dbReference type="PANTHER" id="PTHR36844">
    <property type="entry name" value="PROTEASE PRSW"/>
    <property type="match status" value="1"/>
</dbReference>
<evidence type="ECO:0000256" key="1">
    <source>
        <dbReference type="ARBA" id="ARBA00004651"/>
    </source>
</evidence>
<feature type="transmembrane region" description="Helical" evidence="10">
    <location>
        <begin position="106"/>
        <end position="127"/>
    </location>
</feature>
<dbReference type="GO" id="GO:0008237">
    <property type="term" value="F:metallopeptidase activity"/>
    <property type="evidence" value="ECO:0007669"/>
    <property type="project" value="UniProtKB-KW"/>
</dbReference>
<keyword evidence="9 10" id="KW-0472">Membrane</keyword>
<keyword evidence="4" id="KW-1003">Cell membrane</keyword>